<dbReference type="EMBL" id="JALBCA010000074">
    <property type="protein sequence ID" value="KAI2384358.1"/>
    <property type="molecule type" value="Genomic_DNA"/>
</dbReference>
<protein>
    <submittedName>
        <fullName evidence="1">Uncharacterized protein</fullName>
    </submittedName>
</protein>
<organism evidence="1">
    <name type="scientific">Ophidiomyces ophidiicola</name>
    <dbReference type="NCBI Taxonomy" id="1387563"/>
    <lineage>
        <taxon>Eukaryota</taxon>
        <taxon>Fungi</taxon>
        <taxon>Dikarya</taxon>
        <taxon>Ascomycota</taxon>
        <taxon>Pezizomycotina</taxon>
        <taxon>Eurotiomycetes</taxon>
        <taxon>Eurotiomycetidae</taxon>
        <taxon>Onygenales</taxon>
        <taxon>Onygenaceae</taxon>
        <taxon>Ophidiomyces</taxon>
    </lineage>
</organism>
<comment type="caution">
    <text evidence="1">The sequence shown here is derived from an EMBL/GenBank/DDBJ whole genome shotgun (WGS) entry which is preliminary data.</text>
</comment>
<sequence>MRRPGARAAGIGFNEPLHRNPSSHDLEDGGNSLNLIKLEIAIMKKLHHPNLVSLYEVLDDPTEDSLYMVMEMCKKGVVMKVGLGEESDPYDSESCRYWFRDLILGIEYLHTQGIVHRDIKPDNCLLTSDDVLKVVDFGVSEMFEKDSDMFTAKSAGSPAFLPPELCVVKHGDVSGRAADIWSMGVTLYCLRYGRIPFEKSSIFELYDAIRNDEVTCPGETDEDFKDLIGRILEKDPKKRITMEELRDHPWVTKGGTDCLLSAEENTSTLVEPPTEEEMNTAITKNLSHAITVVKAVHKFKRLIEPASPRVMHSILGDDENSHFVLPPLSIGESDSDMHLHNRKKHKPETPVSSGNSDPIHQLNLGVMDTEDVAKGSDSPASQTLDNPNHPSRLAQKRAPNSSTSDIIMHQGSRTSTPSKSSVFEGTRGHARDPLEEENPYLFIGPSRFLTNDSSGNIQDKASVDIEAVDVSPDFDSMPIVSESPSAADIDIYEIAYREEIERISSESLGLHASVPTVYLNRRVDGKTSSLTALLERAKIDGRLETPDNPHGPPKKHLMAAPPYKLRASTAFAAAMSNLKANPMLSQEQDSGEEITNAKLQEPLVSKAAVAKPGTAAATLTTSMATSPEIVTGTSSEENQSGLRSLLSRVKNQP</sequence>
<reference evidence="1" key="1">
    <citation type="journal article" date="2022" name="bioRxiv">
        <title>Population genetic analysis of Ophidiomyces ophidiicola, the causative agent of snake fungal disease, indicates recent introductions to the USA.</title>
        <authorList>
            <person name="Ladner J.T."/>
            <person name="Palmer J.M."/>
            <person name="Ettinger C.L."/>
            <person name="Stajich J.E."/>
            <person name="Farrell T.M."/>
            <person name="Glorioso B.M."/>
            <person name="Lawson B."/>
            <person name="Price S.J."/>
            <person name="Stengle A.G."/>
            <person name="Grear D.A."/>
            <person name="Lorch J.M."/>
        </authorList>
    </citation>
    <scope>NUCLEOTIDE SEQUENCE</scope>
    <source>
        <strain evidence="1">NWHC 24266-5</strain>
    </source>
</reference>
<evidence type="ECO:0000313" key="1">
    <source>
        <dbReference type="EMBL" id="KAI2384358.1"/>
    </source>
</evidence>
<accession>A0ACB8USV9</accession>
<gene>
    <name evidence="1" type="ORF">LOY88_004706</name>
</gene>
<name>A0ACB8USV9_9EURO</name>
<proteinExistence type="predicted"/>